<reference evidence="2 3" key="2">
    <citation type="submission" date="2018-11" db="EMBL/GenBank/DDBJ databases">
        <authorList>
            <consortium name="Pathogen Informatics"/>
        </authorList>
    </citation>
    <scope>NUCLEOTIDE SEQUENCE [LARGE SCALE GENOMIC DNA]</scope>
</reference>
<feature type="region of interest" description="Disordered" evidence="1">
    <location>
        <begin position="24"/>
        <end position="56"/>
    </location>
</feature>
<accession>A0A0R3SN96</accession>
<dbReference type="Proteomes" id="UP000274504">
    <property type="component" value="Unassembled WGS sequence"/>
</dbReference>
<evidence type="ECO:0000313" key="2">
    <source>
        <dbReference type="EMBL" id="VDL58728.1"/>
    </source>
</evidence>
<proteinExistence type="predicted"/>
<gene>
    <name evidence="2" type="ORF">HDID_LOCUS6410</name>
</gene>
<evidence type="ECO:0000313" key="4">
    <source>
        <dbReference type="WBParaSite" id="HDID_0000641101-mRNA-1"/>
    </source>
</evidence>
<name>A0A0R3SN96_HYMDI</name>
<dbReference type="AlphaFoldDB" id="A0A0R3SN96"/>
<dbReference type="WBParaSite" id="HDID_0000641101-mRNA-1">
    <property type="protein sequence ID" value="HDID_0000641101-mRNA-1"/>
    <property type="gene ID" value="HDID_0000641101"/>
</dbReference>
<reference evidence="4" key="1">
    <citation type="submission" date="2017-02" db="UniProtKB">
        <authorList>
            <consortium name="WormBaseParasite"/>
        </authorList>
    </citation>
    <scope>IDENTIFICATION</scope>
</reference>
<evidence type="ECO:0000313" key="3">
    <source>
        <dbReference type="Proteomes" id="UP000274504"/>
    </source>
</evidence>
<evidence type="ECO:0000256" key="1">
    <source>
        <dbReference type="SAM" id="MobiDB-lite"/>
    </source>
</evidence>
<dbReference type="EMBL" id="UYSG01005265">
    <property type="protein sequence ID" value="VDL58728.1"/>
    <property type="molecule type" value="Genomic_DNA"/>
</dbReference>
<organism evidence="4">
    <name type="scientific">Hymenolepis diminuta</name>
    <name type="common">Rat tapeworm</name>
    <dbReference type="NCBI Taxonomy" id="6216"/>
    <lineage>
        <taxon>Eukaryota</taxon>
        <taxon>Metazoa</taxon>
        <taxon>Spiralia</taxon>
        <taxon>Lophotrochozoa</taxon>
        <taxon>Platyhelminthes</taxon>
        <taxon>Cestoda</taxon>
        <taxon>Eucestoda</taxon>
        <taxon>Cyclophyllidea</taxon>
        <taxon>Hymenolepididae</taxon>
        <taxon>Hymenolepis</taxon>
    </lineage>
</organism>
<sequence length="56" mass="6611">MPKSWCKLETSLFSIHNRIFQNAKESNGDLPPPWNLETPETQRSHRPHRDYGCFRG</sequence>
<protein>
    <submittedName>
        <fullName evidence="2 4">Uncharacterized protein</fullName>
    </submittedName>
</protein>